<dbReference type="PATRIC" id="fig|1447256.3.peg.1025"/>
<dbReference type="PANTHER" id="PTHR40039">
    <property type="entry name" value="PROTEIN DLTD"/>
    <property type="match status" value="1"/>
</dbReference>
<protein>
    <submittedName>
        <fullName evidence="2">DltD</fullName>
    </submittedName>
</protein>
<name>A0A0G9K930_9BACT</name>
<dbReference type="EMBL" id="JAIQ01000082">
    <property type="protein sequence ID" value="KLE00693.1"/>
    <property type="molecule type" value="Genomic_DNA"/>
</dbReference>
<keyword evidence="1" id="KW-1133">Transmembrane helix</keyword>
<evidence type="ECO:0000313" key="2">
    <source>
        <dbReference type="EMBL" id="KLE00693.1"/>
    </source>
</evidence>
<dbReference type="AlphaFoldDB" id="A0A0G9K930"/>
<proteinExistence type="predicted"/>
<gene>
    <name evidence="2" type="ORF">AA20_05275</name>
</gene>
<sequence length="375" mass="44474">MNKFFINIFALLISSFIIFLGVFIFKDEILEYYTKPLQDTLQKTVSLQTDLESGKIVLFGSSELVKYPNQRFLPQKFFNNELNIPLRVQGNEGHQTFVIMSQLAALDNETIRNNARIVVLLSPSWFTGSNENGLTMPKFLEYMYSGMMNKLYFESETDDKYRYLISDYIKENVSLIKEPSFIYKYPLNILEKDYLNNEIKKFIIQNFDYKNVKVETLNYVKPKLDYDKLRVEAKNIEIPSSNNNFGINNEYYSKFIEPEIAKNNFPFSIIIPPELDKNEEFQDFLVLLDFLDKYKIKPLFIMQDLNPYVFAGNREEANELMAIIKSKVLEHNFEYMDMWTYKKEDFEMNSLTDIVHLDELGWIKVNQKIIDYFMK</sequence>
<keyword evidence="1" id="KW-0812">Transmembrane</keyword>
<dbReference type="Pfam" id="PF04914">
    <property type="entry name" value="DltD"/>
    <property type="match status" value="1"/>
</dbReference>
<dbReference type="PANTHER" id="PTHR40039:SF1">
    <property type="entry name" value="PROTEIN DLTD"/>
    <property type="match status" value="1"/>
</dbReference>
<organism evidence="2 3">
    <name type="scientific">Aliarcobacter butzleri L348</name>
    <dbReference type="NCBI Taxonomy" id="1447256"/>
    <lineage>
        <taxon>Bacteria</taxon>
        <taxon>Pseudomonadati</taxon>
        <taxon>Campylobacterota</taxon>
        <taxon>Epsilonproteobacteria</taxon>
        <taxon>Campylobacterales</taxon>
        <taxon>Arcobacteraceae</taxon>
        <taxon>Aliarcobacter</taxon>
    </lineage>
</organism>
<feature type="transmembrane region" description="Helical" evidence="1">
    <location>
        <begin position="6"/>
        <end position="25"/>
    </location>
</feature>
<dbReference type="Proteomes" id="UP000035514">
    <property type="component" value="Unassembled WGS sequence"/>
</dbReference>
<evidence type="ECO:0000256" key="1">
    <source>
        <dbReference type="SAM" id="Phobius"/>
    </source>
</evidence>
<dbReference type="InterPro" id="IPR006998">
    <property type="entry name" value="DltD"/>
</dbReference>
<dbReference type="RefSeq" id="WP_046996582.1">
    <property type="nucleotide sequence ID" value="NZ_JAIQ01000082.1"/>
</dbReference>
<comment type="caution">
    <text evidence="2">The sequence shown here is derived from an EMBL/GenBank/DDBJ whole genome shotgun (WGS) entry which is preliminary data.</text>
</comment>
<evidence type="ECO:0000313" key="3">
    <source>
        <dbReference type="Proteomes" id="UP000035514"/>
    </source>
</evidence>
<reference evidence="2 3" key="1">
    <citation type="submission" date="2014-01" db="EMBL/GenBank/DDBJ databases">
        <title>Development of a Comparative Genomic Fingerprinting Assay for High Resolution Genotyping of Arcobacter butzleri.</title>
        <authorList>
            <person name="Webb A.L."/>
            <person name="Inglis G.D."/>
            <person name="Kruczkiewicz P."/>
            <person name="Selinger L.B."/>
            <person name="Taboada E.N."/>
        </authorList>
    </citation>
    <scope>NUCLEOTIDE SEQUENCE [LARGE SCALE GENOMIC DNA]</scope>
    <source>
        <strain evidence="2 3">L348</strain>
    </source>
</reference>
<accession>A0A0G9K930</accession>
<keyword evidence="1" id="KW-0472">Membrane</keyword>